<dbReference type="InterPro" id="IPR007219">
    <property type="entry name" value="XnlR_reg_dom"/>
</dbReference>
<dbReference type="PROSITE" id="PS00463">
    <property type="entry name" value="ZN2_CY6_FUNGAL_1"/>
    <property type="match status" value="1"/>
</dbReference>
<keyword evidence="2" id="KW-0479">Metal-binding</keyword>
<gene>
    <name evidence="11" type="ORF">SUNI508_09129</name>
</gene>
<evidence type="ECO:0000256" key="6">
    <source>
        <dbReference type="ARBA" id="ARBA00023163"/>
    </source>
</evidence>
<proteinExistence type="predicted"/>
<evidence type="ECO:0000256" key="5">
    <source>
        <dbReference type="ARBA" id="ARBA00023125"/>
    </source>
</evidence>
<keyword evidence="4" id="KW-0805">Transcription regulation</keyword>
<keyword evidence="9" id="KW-0812">Transmembrane</keyword>
<keyword evidence="9" id="KW-0472">Membrane</keyword>
<feature type="transmembrane region" description="Helical" evidence="9">
    <location>
        <begin position="622"/>
        <end position="641"/>
    </location>
</feature>
<dbReference type="SUPFAM" id="SSF57701">
    <property type="entry name" value="Zn2/Cys6 DNA-binding domain"/>
    <property type="match status" value="1"/>
</dbReference>
<dbReference type="SMART" id="SM00906">
    <property type="entry name" value="Fungal_trans"/>
    <property type="match status" value="1"/>
</dbReference>
<protein>
    <recommendedName>
        <fullName evidence="10">Zn(2)-C6 fungal-type domain-containing protein</fullName>
    </recommendedName>
</protein>
<name>A0ABR2URS4_9PEZI</name>
<feature type="compositionally biased region" description="Basic and acidic residues" evidence="8">
    <location>
        <begin position="1"/>
        <end position="11"/>
    </location>
</feature>
<keyword evidence="5" id="KW-0238">DNA-binding</keyword>
<dbReference type="EMBL" id="JARVKF010000401">
    <property type="protein sequence ID" value="KAK9417111.1"/>
    <property type="molecule type" value="Genomic_DNA"/>
</dbReference>
<feature type="compositionally biased region" description="Polar residues" evidence="8">
    <location>
        <begin position="706"/>
        <end position="730"/>
    </location>
</feature>
<comment type="subcellular location">
    <subcellularLocation>
        <location evidence="1">Nucleus</location>
    </subcellularLocation>
</comment>
<keyword evidence="9" id="KW-1133">Transmembrane helix</keyword>
<dbReference type="PANTHER" id="PTHR47540">
    <property type="entry name" value="THIAMINE REPRESSIBLE GENES REGULATORY PROTEIN THI5"/>
    <property type="match status" value="1"/>
</dbReference>
<organism evidence="11 12">
    <name type="scientific">Seiridium unicorne</name>
    <dbReference type="NCBI Taxonomy" id="138068"/>
    <lineage>
        <taxon>Eukaryota</taxon>
        <taxon>Fungi</taxon>
        <taxon>Dikarya</taxon>
        <taxon>Ascomycota</taxon>
        <taxon>Pezizomycotina</taxon>
        <taxon>Sordariomycetes</taxon>
        <taxon>Xylariomycetidae</taxon>
        <taxon>Amphisphaeriales</taxon>
        <taxon>Sporocadaceae</taxon>
        <taxon>Seiridium</taxon>
    </lineage>
</organism>
<dbReference type="CDD" id="cd00067">
    <property type="entry name" value="GAL4"/>
    <property type="match status" value="1"/>
</dbReference>
<comment type="caution">
    <text evidence="11">The sequence shown here is derived from an EMBL/GenBank/DDBJ whole genome shotgun (WGS) entry which is preliminary data.</text>
</comment>
<feature type="region of interest" description="Disordered" evidence="8">
    <location>
        <begin position="698"/>
        <end position="746"/>
    </location>
</feature>
<evidence type="ECO:0000256" key="8">
    <source>
        <dbReference type="SAM" id="MobiDB-lite"/>
    </source>
</evidence>
<accession>A0ABR2URS4</accession>
<dbReference type="InterPro" id="IPR036864">
    <property type="entry name" value="Zn2-C6_fun-type_DNA-bd_sf"/>
</dbReference>
<evidence type="ECO:0000259" key="10">
    <source>
        <dbReference type="PROSITE" id="PS50048"/>
    </source>
</evidence>
<dbReference type="InterPro" id="IPR001138">
    <property type="entry name" value="Zn2Cys6_DnaBD"/>
</dbReference>
<dbReference type="Gene3D" id="4.10.240.10">
    <property type="entry name" value="Zn(2)-C6 fungal-type DNA-binding domain"/>
    <property type="match status" value="1"/>
</dbReference>
<evidence type="ECO:0000313" key="12">
    <source>
        <dbReference type="Proteomes" id="UP001408356"/>
    </source>
</evidence>
<evidence type="ECO:0000313" key="11">
    <source>
        <dbReference type="EMBL" id="KAK9417111.1"/>
    </source>
</evidence>
<feature type="domain" description="Zn(2)-C6 fungal-type" evidence="10">
    <location>
        <begin position="61"/>
        <end position="90"/>
    </location>
</feature>
<evidence type="ECO:0000256" key="4">
    <source>
        <dbReference type="ARBA" id="ARBA00023015"/>
    </source>
</evidence>
<dbReference type="Pfam" id="PF00172">
    <property type="entry name" value="Zn_clus"/>
    <property type="match status" value="1"/>
</dbReference>
<keyword evidence="12" id="KW-1185">Reference proteome</keyword>
<reference evidence="11 12" key="1">
    <citation type="journal article" date="2024" name="J. Plant Pathol.">
        <title>Sequence and assembly of the genome of Seiridium unicorne, isolate CBS 538.82, causal agent of cypress canker disease.</title>
        <authorList>
            <person name="Scali E."/>
            <person name="Rocca G.D."/>
            <person name="Danti R."/>
            <person name="Garbelotto M."/>
            <person name="Barberini S."/>
            <person name="Baroncelli R."/>
            <person name="Emiliani G."/>
        </authorList>
    </citation>
    <scope>NUCLEOTIDE SEQUENCE [LARGE SCALE GENOMIC DNA]</scope>
    <source>
        <strain evidence="11 12">BM-138-508</strain>
    </source>
</reference>
<feature type="compositionally biased region" description="Polar residues" evidence="8">
    <location>
        <begin position="238"/>
        <end position="251"/>
    </location>
</feature>
<sequence length="934" mass="104130">MAPPKGKEKATESPSLDMSDAESIGQSEDDESTAPEKGTGADTPGDTPSAPMQKRRRVTRACDECRRKKIKCDGKQPCTHCQVYSYECTYDKPSNRRRNPAPQYIEALENRLQRAEALLKKFMPDVDLADPSLDPAVEQEFRLREQARTKALKKEESSTPKSIKSEERLMSMISGVGQLEFDDKGDYDFHGPSSGTVFFRRMKDHFKSLLGRDYHVPVLPRPPKPSSLVNLDSPRLSAASSPGSRKGSTQDVCDLPPKVIARRLCSHSLKYATCLLRIVHVPSFYTMVDRIYERPPGSYGSYGTDEDRDLALLYSVLALGCMYNVADDEKSKKPPYEIATEQGLKYYSSARYLLQDVTDCRDLTSLQALLFMIMFIQSISNLSTCYGFVGIALRSALRMGLHRNLPHNQDNVIDAELRRRVFSVCRQLDIYVSALLGFPMLLNDEDIDQPLPTAVDDEFITKGGMVPIPPGTTSFFEAFNAHARLMDILSKIIKHVYPLKGIEHSVTEGGQMSPSYMISFAKVKELENALQEWNEELPVAWRPDSDGPEEVVRVRNLLRFAYAHVQMVLYRPFLHAVSPKMTAGKSPDERSYACGAAGINVARNIIHIGIEMRKQVSLVGPYWFTLFTEFFAIITLVFYVLENEDKPGTSDIMADAMAGRDMISKLARRSMAADRISKALDVLFEQLPSKMKKVVATAVPSKKRSATGSKESLPATLTPSALNVQTSHQGESLDGPRLGSASGTRSSLAPMAPNVAFDLETSFGIEDFPPGVHGMSPLDLSSTPVDSMSTTQMDQGRHLPDGLSHGVNQINQLDAVMFPSGDPLAYPNPPELGMRGGPQHYDPSQYYTPNLFDGIEGQLMGPLPPYLMQTPQGQPGFSFPAQMYSDPMLAIQLQRTPQHQPHPHHQMPQQAQRRRMFNQFGNQQQWSGMFPQYE</sequence>
<dbReference type="InterPro" id="IPR051711">
    <property type="entry name" value="Stress_Response_Reg"/>
</dbReference>
<keyword evidence="7" id="KW-0539">Nucleus</keyword>
<dbReference type="SMART" id="SM00066">
    <property type="entry name" value="GAL4"/>
    <property type="match status" value="1"/>
</dbReference>
<feature type="region of interest" description="Disordered" evidence="8">
    <location>
        <begin position="221"/>
        <end position="252"/>
    </location>
</feature>
<evidence type="ECO:0000256" key="7">
    <source>
        <dbReference type="ARBA" id="ARBA00023242"/>
    </source>
</evidence>
<dbReference type="PANTHER" id="PTHR47540:SF1">
    <property type="entry name" value="ACTIVATOR OF STRESS GENES 1-RELATED"/>
    <property type="match status" value="1"/>
</dbReference>
<evidence type="ECO:0000256" key="2">
    <source>
        <dbReference type="ARBA" id="ARBA00022723"/>
    </source>
</evidence>
<evidence type="ECO:0000256" key="3">
    <source>
        <dbReference type="ARBA" id="ARBA00022833"/>
    </source>
</evidence>
<evidence type="ECO:0000256" key="1">
    <source>
        <dbReference type="ARBA" id="ARBA00004123"/>
    </source>
</evidence>
<keyword evidence="3" id="KW-0862">Zinc</keyword>
<dbReference type="Pfam" id="PF04082">
    <property type="entry name" value="Fungal_trans"/>
    <property type="match status" value="1"/>
</dbReference>
<feature type="region of interest" description="Disordered" evidence="8">
    <location>
        <begin position="1"/>
        <end position="60"/>
    </location>
</feature>
<dbReference type="PROSITE" id="PS50048">
    <property type="entry name" value="ZN2_CY6_FUNGAL_2"/>
    <property type="match status" value="1"/>
</dbReference>
<dbReference type="Proteomes" id="UP001408356">
    <property type="component" value="Unassembled WGS sequence"/>
</dbReference>
<keyword evidence="6" id="KW-0804">Transcription</keyword>
<evidence type="ECO:0000256" key="9">
    <source>
        <dbReference type="SAM" id="Phobius"/>
    </source>
</evidence>
<feature type="transmembrane region" description="Helical" evidence="9">
    <location>
        <begin position="368"/>
        <end position="393"/>
    </location>
</feature>
<dbReference type="CDD" id="cd12148">
    <property type="entry name" value="fungal_TF_MHR"/>
    <property type="match status" value="1"/>
</dbReference>